<evidence type="ECO:0000313" key="5">
    <source>
        <dbReference type="EMBL" id="KAK2954069.1"/>
    </source>
</evidence>
<accession>A0ABQ9XSD1</accession>
<dbReference type="SUPFAM" id="SSF53590">
    <property type="entry name" value="Nucleoside hydrolase"/>
    <property type="match status" value="1"/>
</dbReference>
<reference evidence="5 6" key="1">
    <citation type="journal article" date="2022" name="bioRxiv">
        <title>Genomics of Preaxostyla Flagellates Illuminates Evolutionary Transitions and the Path Towards Mitochondrial Loss.</title>
        <authorList>
            <person name="Novak L.V.F."/>
            <person name="Treitli S.C."/>
            <person name="Pyrih J."/>
            <person name="Halakuc P."/>
            <person name="Pipaliya S.V."/>
            <person name="Vacek V."/>
            <person name="Brzon O."/>
            <person name="Soukal P."/>
            <person name="Eme L."/>
            <person name="Dacks J.B."/>
            <person name="Karnkowska A."/>
            <person name="Elias M."/>
            <person name="Hampl V."/>
        </authorList>
    </citation>
    <scope>NUCLEOTIDE SEQUENCE [LARGE SCALE GENOMIC DNA]</scope>
    <source>
        <strain evidence="5">NAU3</strain>
        <tissue evidence="5">Gut</tissue>
    </source>
</reference>
<dbReference type="Proteomes" id="UP001281761">
    <property type="component" value="Unassembled WGS sequence"/>
</dbReference>
<dbReference type="PANTHER" id="PTHR12304">
    <property type="entry name" value="INOSINE-URIDINE PREFERRING NUCLEOSIDE HYDROLASE"/>
    <property type="match status" value="1"/>
</dbReference>
<evidence type="ECO:0000256" key="1">
    <source>
        <dbReference type="ARBA" id="ARBA00009176"/>
    </source>
</evidence>
<evidence type="ECO:0000259" key="4">
    <source>
        <dbReference type="Pfam" id="PF01156"/>
    </source>
</evidence>
<sequence>MAEQFSPSLLTPSLLRDYVHANRKCYYRTEKPEPSQEEIIRISNTPALPSPIGPYPQYLTPCKVVIDTDIGTDIDDAFALLFALRDPNIEILGVTTNYGVAKIRQQVAQFICNRFAEEHHLESPVRCVTGSSRPLGSHRDYFLTHKEGTPLLDQKYLEENSFLEMQKETHLEAAQFLHEQISSRPHEITIVSIGIPTNIGLLLSEHPEDGDLIKEIVIMGYGSVILNNEELSHRDLKGSHAAETLAIESLSKGNIRLIYPNHNISADTLATKIMFDHPRLRIKILNHTVTAPFIGHGPPIQFLQKEAAKAQLAPEPSHQPEDNPKYPLLPKYHNLSSDGLVGTLMNVWFDIRNRHFQCLYDPLTVYEAAYTDPPGTPPEERTSSVNYICGTMIPHEWAAFGTFVPNPNGNHFFGAEVLAKKTDFTIDTNDTPFMKAFNASFRENEEVLS</sequence>
<comment type="caution">
    <text evidence="5">The sequence shown here is derived from an EMBL/GenBank/DDBJ whole genome shotgun (WGS) entry which is preliminary data.</text>
</comment>
<feature type="domain" description="Inosine/uridine-preferring nucleoside hydrolase" evidence="4">
    <location>
        <begin position="64"/>
        <end position="368"/>
    </location>
</feature>
<evidence type="ECO:0000256" key="3">
    <source>
        <dbReference type="ARBA" id="ARBA00023295"/>
    </source>
</evidence>
<comment type="similarity">
    <text evidence="1">Belongs to the IUNH family.</text>
</comment>
<keyword evidence="6" id="KW-1185">Reference proteome</keyword>
<organism evidence="5 6">
    <name type="scientific">Blattamonas nauphoetae</name>
    <dbReference type="NCBI Taxonomy" id="2049346"/>
    <lineage>
        <taxon>Eukaryota</taxon>
        <taxon>Metamonada</taxon>
        <taxon>Preaxostyla</taxon>
        <taxon>Oxymonadida</taxon>
        <taxon>Blattamonas</taxon>
    </lineage>
</organism>
<evidence type="ECO:0000313" key="6">
    <source>
        <dbReference type="Proteomes" id="UP001281761"/>
    </source>
</evidence>
<dbReference type="InterPro" id="IPR001910">
    <property type="entry name" value="Inosine/uridine_hydrolase_dom"/>
</dbReference>
<keyword evidence="3" id="KW-0326">Glycosidase</keyword>
<dbReference type="Gene3D" id="3.90.245.10">
    <property type="entry name" value="Ribonucleoside hydrolase-like"/>
    <property type="match status" value="1"/>
</dbReference>
<dbReference type="InterPro" id="IPR036452">
    <property type="entry name" value="Ribo_hydro-like"/>
</dbReference>
<dbReference type="GO" id="GO:0016787">
    <property type="term" value="F:hydrolase activity"/>
    <property type="evidence" value="ECO:0007669"/>
    <property type="project" value="UniProtKB-KW"/>
</dbReference>
<gene>
    <name evidence="5" type="ORF">BLNAU_11032</name>
</gene>
<dbReference type="Pfam" id="PF01156">
    <property type="entry name" value="IU_nuc_hydro"/>
    <property type="match status" value="1"/>
</dbReference>
<proteinExistence type="inferred from homology"/>
<name>A0ABQ9XSD1_9EUKA</name>
<protein>
    <submittedName>
        <fullName evidence="5">Inosine-uridine preferring nucleoside hydrolase</fullName>
    </submittedName>
</protein>
<dbReference type="InterPro" id="IPR023186">
    <property type="entry name" value="IUNH"/>
</dbReference>
<dbReference type="EMBL" id="JARBJD010000083">
    <property type="protein sequence ID" value="KAK2954069.1"/>
    <property type="molecule type" value="Genomic_DNA"/>
</dbReference>
<keyword evidence="2 5" id="KW-0378">Hydrolase</keyword>
<dbReference type="PANTHER" id="PTHR12304:SF25">
    <property type="entry name" value="INOSINE_URIDINE-PREFERRING NUCLEOSIDE HYDROLASE DOMAIN-CONTAINING PROTEIN"/>
    <property type="match status" value="1"/>
</dbReference>
<evidence type="ECO:0000256" key="2">
    <source>
        <dbReference type="ARBA" id="ARBA00022801"/>
    </source>
</evidence>